<comment type="caution">
    <text evidence="4">The sequence shown here is derived from an EMBL/GenBank/DDBJ whole genome shotgun (WGS) entry which is preliminary data.</text>
</comment>
<dbReference type="STRING" id="7102.A0A2A4IUN2"/>
<dbReference type="GO" id="GO:0005524">
    <property type="term" value="F:ATP binding"/>
    <property type="evidence" value="ECO:0007669"/>
    <property type="project" value="UniProtKB-KW"/>
</dbReference>
<gene>
    <name evidence="4" type="ORF">B5V51_13508</name>
</gene>
<name>A0A2A4IUN2_HELVI</name>
<accession>A0A2A4IUN2</accession>
<keyword evidence="2" id="KW-0378">Hydrolase</keyword>
<dbReference type="PANTHER" id="PTHR43146">
    <property type="entry name" value="CANCER-RELATED NUCLEOSIDE-TRIPHOSPHATASE"/>
    <property type="match status" value="1"/>
</dbReference>
<evidence type="ECO:0000313" key="4">
    <source>
        <dbReference type="EMBL" id="PCG62850.1"/>
    </source>
</evidence>
<protein>
    <recommendedName>
        <fullName evidence="5">AAA+ ATPase domain-containing protein</fullName>
    </recommendedName>
</protein>
<evidence type="ECO:0000256" key="2">
    <source>
        <dbReference type="ARBA" id="ARBA00022801"/>
    </source>
</evidence>
<dbReference type="InterPro" id="IPR004948">
    <property type="entry name" value="Nuc-triphosphatase_THEP1"/>
</dbReference>
<dbReference type="GO" id="GO:0017111">
    <property type="term" value="F:ribonucleoside triphosphate phosphatase activity"/>
    <property type="evidence" value="ECO:0007669"/>
    <property type="project" value="InterPro"/>
</dbReference>
<evidence type="ECO:0008006" key="5">
    <source>
        <dbReference type="Google" id="ProtNLM"/>
    </source>
</evidence>
<evidence type="ECO:0000256" key="1">
    <source>
        <dbReference type="ARBA" id="ARBA00022741"/>
    </source>
</evidence>
<keyword evidence="1" id="KW-0547">Nucleotide-binding</keyword>
<dbReference type="EMBL" id="NWSH01007700">
    <property type="protein sequence ID" value="PCG62850.1"/>
    <property type="molecule type" value="Genomic_DNA"/>
</dbReference>
<dbReference type="Gene3D" id="3.40.50.300">
    <property type="entry name" value="P-loop containing nucleotide triphosphate hydrolases"/>
    <property type="match status" value="1"/>
</dbReference>
<reference evidence="4" key="1">
    <citation type="submission" date="2017-09" db="EMBL/GenBank/DDBJ databases">
        <title>Contemporary evolution of a Lepidopteran species, Heliothis virescens, in response to modern agricultural practices.</title>
        <authorList>
            <person name="Fritz M.L."/>
            <person name="Deyonke A.M."/>
            <person name="Papanicolaou A."/>
            <person name="Micinski S."/>
            <person name="Westbrook J."/>
            <person name="Gould F."/>
        </authorList>
    </citation>
    <scope>NUCLEOTIDE SEQUENCE [LARGE SCALE GENOMIC DNA]</scope>
    <source>
        <strain evidence="4">HvINT-</strain>
        <tissue evidence="4">Whole body</tissue>
    </source>
</reference>
<dbReference type="PANTHER" id="PTHR43146:SF1">
    <property type="entry name" value="CANCER-RELATED NUCLEOSIDE-TRIPHOSPHATASE"/>
    <property type="match status" value="1"/>
</dbReference>
<organism evidence="4">
    <name type="scientific">Heliothis virescens</name>
    <name type="common">Tobacco budworm moth</name>
    <dbReference type="NCBI Taxonomy" id="7102"/>
    <lineage>
        <taxon>Eukaryota</taxon>
        <taxon>Metazoa</taxon>
        <taxon>Ecdysozoa</taxon>
        <taxon>Arthropoda</taxon>
        <taxon>Hexapoda</taxon>
        <taxon>Insecta</taxon>
        <taxon>Pterygota</taxon>
        <taxon>Neoptera</taxon>
        <taxon>Endopterygota</taxon>
        <taxon>Lepidoptera</taxon>
        <taxon>Glossata</taxon>
        <taxon>Ditrysia</taxon>
        <taxon>Noctuoidea</taxon>
        <taxon>Noctuidae</taxon>
        <taxon>Heliothinae</taxon>
        <taxon>Heliothis</taxon>
    </lineage>
</organism>
<proteinExistence type="predicted"/>
<keyword evidence="3" id="KW-0067">ATP-binding</keyword>
<dbReference type="InterPro" id="IPR027417">
    <property type="entry name" value="P-loop_NTPase"/>
</dbReference>
<sequence>MTTKKYTFFLLTGEPGVGKTTLTKKLSTDISSKGIQTTGFYTEEVRKGRSREGFDVVTLDGTRGRLARDQSLLTEPIKHKVGKYGVLIQEFEKVALPLLVKPDNSQQHLLVIDEIGKMEFFSEPFKTAIRTIFSPSSNCVVLATI</sequence>
<dbReference type="SUPFAM" id="SSF52540">
    <property type="entry name" value="P-loop containing nucleoside triphosphate hydrolases"/>
    <property type="match status" value="1"/>
</dbReference>
<dbReference type="AlphaFoldDB" id="A0A2A4IUN2"/>
<evidence type="ECO:0000256" key="3">
    <source>
        <dbReference type="ARBA" id="ARBA00022840"/>
    </source>
</evidence>
<dbReference type="Pfam" id="PF03266">
    <property type="entry name" value="NTPase_1"/>
    <property type="match status" value="1"/>
</dbReference>